<dbReference type="SUPFAM" id="SSF51430">
    <property type="entry name" value="NAD(P)-linked oxidoreductase"/>
    <property type="match status" value="1"/>
</dbReference>
<feature type="domain" description="NADP-dependent oxidoreductase" evidence="4">
    <location>
        <begin position="2"/>
        <end position="231"/>
    </location>
</feature>
<dbReference type="PANTHER" id="PTHR11732">
    <property type="entry name" value="ALDO/KETO REDUCTASE"/>
    <property type="match status" value="1"/>
</dbReference>
<dbReference type="PIRSF" id="PIRSF000097">
    <property type="entry name" value="AKR"/>
    <property type="match status" value="1"/>
</dbReference>
<dbReference type="VEuPathDB" id="VectorBase:AFAF004359"/>
<dbReference type="AlphaFoldDB" id="A0A182Q731"/>
<accession>A0A182Q731</accession>
<evidence type="ECO:0000256" key="2">
    <source>
        <dbReference type="PIRSR" id="PIRSR000097-2"/>
    </source>
</evidence>
<evidence type="ECO:0000259" key="4">
    <source>
        <dbReference type="Pfam" id="PF00248"/>
    </source>
</evidence>
<organism evidence="5 6">
    <name type="scientific">Anopheles farauti</name>
    <dbReference type="NCBI Taxonomy" id="69004"/>
    <lineage>
        <taxon>Eukaryota</taxon>
        <taxon>Metazoa</taxon>
        <taxon>Ecdysozoa</taxon>
        <taxon>Arthropoda</taxon>
        <taxon>Hexapoda</taxon>
        <taxon>Insecta</taxon>
        <taxon>Pterygota</taxon>
        <taxon>Neoptera</taxon>
        <taxon>Endopterygota</taxon>
        <taxon>Diptera</taxon>
        <taxon>Nematocera</taxon>
        <taxon>Culicoidea</taxon>
        <taxon>Culicidae</taxon>
        <taxon>Anophelinae</taxon>
        <taxon>Anopheles</taxon>
    </lineage>
</organism>
<dbReference type="InterPro" id="IPR023210">
    <property type="entry name" value="NADP_OxRdtase_dom"/>
</dbReference>
<feature type="site" description="Lowers pKa of active site Tyr" evidence="3">
    <location>
        <position position="65"/>
    </location>
</feature>
<evidence type="ECO:0000313" key="6">
    <source>
        <dbReference type="Proteomes" id="UP000075886"/>
    </source>
</evidence>
<evidence type="ECO:0000256" key="3">
    <source>
        <dbReference type="PIRSR" id="PIRSR000097-3"/>
    </source>
</evidence>
<evidence type="ECO:0000313" key="5">
    <source>
        <dbReference type="EnsemblMetazoa" id="AFAF004359-PA"/>
    </source>
</evidence>
<reference evidence="5" key="2">
    <citation type="submission" date="2020-05" db="UniProtKB">
        <authorList>
            <consortium name="EnsemblMetazoa"/>
        </authorList>
    </citation>
    <scope>IDENTIFICATION</scope>
    <source>
        <strain evidence="5">FAR1</strain>
    </source>
</reference>
<dbReference type="EMBL" id="AXCN02001866">
    <property type="status" value="NOT_ANNOTATED_CDS"/>
    <property type="molecule type" value="Genomic_DNA"/>
</dbReference>
<name>A0A182Q731_9DIPT</name>
<feature type="active site" description="Proton donor" evidence="1">
    <location>
        <position position="35"/>
    </location>
</feature>
<sequence length="247" mass="27263">MIGLGTYSITGAEGKNALKKAIDFGYRMFDTAVAYGNETVVGEAIGEKIREANGLSREDFFVISKLSGTHHRQDLVEKCCRMSVDRLGLDYVDLYLMHTPVAQVCADSTATMADLTTTIDDTIDPLEAWVGLEKCYAEGICRTIGVSNFNEKQLNTLLSEGTIAPAVNQIECSVGFNQSSMREFCQKHGILVMGYTPLGKRKLPFLNDECVKRIALTLGKSPAQVCLRYLVLFLYRNPQTTPGNKKI</sequence>
<evidence type="ECO:0000256" key="1">
    <source>
        <dbReference type="PIRSR" id="PIRSR000097-1"/>
    </source>
</evidence>
<dbReference type="Proteomes" id="UP000075886">
    <property type="component" value="Unassembled WGS sequence"/>
</dbReference>
<reference evidence="6" key="1">
    <citation type="submission" date="2014-01" db="EMBL/GenBank/DDBJ databases">
        <title>The Genome Sequence of Anopheles farauti FAR1 (V2).</title>
        <authorList>
            <consortium name="The Broad Institute Genomics Platform"/>
            <person name="Neafsey D.E."/>
            <person name="Besansky N."/>
            <person name="Howell P."/>
            <person name="Walton C."/>
            <person name="Young S.K."/>
            <person name="Zeng Q."/>
            <person name="Gargeya S."/>
            <person name="Fitzgerald M."/>
            <person name="Haas B."/>
            <person name="Abouelleil A."/>
            <person name="Allen A.W."/>
            <person name="Alvarado L."/>
            <person name="Arachchi H.M."/>
            <person name="Berlin A.M."/>
            <person name="Chapman S.B."/>
            <person name="Gainer-Dewar J."/>
            <person name="Goldberg J."/>
            <person name="Griggs A."/>
            <person name="Gujja S."/>
            <person name="Hansen M."/>
            <person name="Howarth C."/>
            <person name="Imamovic A."/>
            <person name="Ireland A."/>
            <person name="Larimer J."/>
            <person name="McCowan C."/>
            <person name="Murphy C."/>
            <person name="Pearson M."/>
            <person name="Poon T.W."/>
            <person name="Priest M."/>
            <person name="Roberts A."/>
            <person name="Saif S."/>
            <person name="Shea T."/>
            <person name="Sisk P."/>
            <person name="Sykes S."/>
            <person name="Wortman J."/>
            <person name="Nusbaum C."/>
            <person name="Birren B."/>
        </authorList>
    </citation>
    <scope>NUCLEOTIDE SEQUENCE [LARGE SCALE GENOMIC DNA]</scope>
    <source>
        <strain evidence="6">FAR1</strain>
    </source>
</reference>
<dbReference type="Gene3D" id="3.20.20.100">
    <property type="entry name" value="NADP-dependent oxidoreductase domain"/>
    <property type="match status" value="1"/>
</dbReference>
<dbReference type="PROSITE" id="PS00062">
    <property type="entry name" value="ALDOKETO_REDUCTASE_2"/>
    <property type="match status" value="1"/>
</dbReference>
<keyword evidence="6" id="KW-1185">Reference proteome</keyword>
<dbReference type="PRINTS" id="PR00069">
    <property type="entry name" value="ALDKETRDTASE"/>
</dbReference>
<proteinExistence type="predicted"/>
<feature type="binding site" evidence="2">
    <location>
        <position position="98"/>
    </location>
    <ligand>
        <name>substrate</name>
    </ligand>
</feature>
<dbReference type="InterPro" id="IPR020471">
    <property type="entry name" value="AKR"/>
</dbReference>
<protein>
    <recommendedName>
        <fullName evidence="4">NADP-dependent oxidoreductase domain-containing protein</fullName>
    </recommendedName>
</protein>
<dbReference type="InterPro" id="IPR036812">
    <property type="entry name" value="NAD(P)_OxRdtase_dom_sf"/>
</dbReference>
<dbReference type="InterPro" id="IPR018170">
    <property type="entry name" value="Aldo/ket_reductase_CS"/>
</dbReference>
<dbReference type="EnsemblMetazoa" id="AFAF004359-RA">
    <property type="protein sequence ID" value="AFAF004359-PA"/>
    <property type="gene ID" value="AFAF004359"/>
</dbReference>
<dbReference type="STRING" id="69004.A0A182Q731"/>
<dbReference type="Pfam" id="PF00248">
    <property type="entry name" value="Aldo_ket_red"/>
    <property type="match status" value="1"/>
</dbReference>
<dbReference type="GO" id="GO:0016491">
    <property type="term" value="F:oxidoreductase activity"/>
    <property type="evidence" value="ECO:0007669"/>
    <property type="project" value="InterPro"/>
</dbReference>